<feature type="signal peptide" evidence="1">
    <location>
        <begin position="1"/>
        <end position="22"/>
    </location>
</feature>
<dbReference type="KEGG" id="ssua:FPZ54_11570"/>
<evidence type="ECO:0000256" key="1">
    <source>
        <dbReference type="SAM" id="SignalP"/>
    </source>
</evidence>
<gene>
    <name evidence="2" type="ORF">FPZ54_11570</name>
</gene>
<dbReference type="SUPFAM" id="SSF48452">
    <property type="entry name" value="TPR-like"/>
    <property type="match status" value="1"/>
</dbReference>
<keyword evidence="3" id="KW-1185">Reference proteome</keyword>
<dbReference type="Gene3D" id="1.25.40.10">
    <property type="entry name" value="Tetratricopeptide repeat domain"/>
    <property type="match status" value="1"/>
</dbReference>
<dbReference type="InterPro" id="IPR011990">
    <property type="entry name" value="TPR-like_helical_dom_sf"/>
</dbReference>
<dbReference type="AlphaFoldDB" id="A0A518RGL2"/>
<proteinExistence type="predicted"/>
<protein>
    <submittedName>
        <fullName evidence="2">Tetratricopeptide repeat protein</fullName>
    </submittedName>
</protein>
<evidence type="ECO:0000313" key="2">
    <source>
        <dbReference type="EMBL" id="QDX26597.1"/>
    </source>
</evidence>
<dbReference type="RefSeq" id="WP_145847380.1">
    <property type="nucleotide sequence ID" value="NZ_CP042239.1"/>
</dbReference>
<dbReference type="Proteomes" id="UP000318055">
    <property type="component" value="Chromosome"/>
</dbReference>
<keyword evidence="1" id="KW-0732">Signal</keyword>
<feature type="chain" id="PRO_5022106646" evidence="1">
    <location>
        <begin position="23"/>
        <end position="120"/>
    </location>
</feature>
<sequence length="120" mass="12901">MRKILASIVLAVPLALVPAVQAETVEQPAAHLAIAAGDYDSAERALLAERKIYRDRPELLLNLAAVYARTGRATEARALYQQVLNQKSVAMDVSDGAVAGSHLVAKRGLRQLDAARMAVR</sequence>
<evidence type="ECO:0000313" key="3">
    <source>
        <dbReference type="Proteomes" id="UP000318055"/>
    </source>
</evidence>
<name>A0A518RGL2_9SPHN</name>
<dbReference type="EMBL" id="CP042239">
    <property type="protein sequence ID" value="QDX26597.1"/>
    <property type="molecule type" value="Genomic_DNA"/>
</dbReference>
<organism evidence="2 3">
    <name type="scientific">Sphingomonas suaedae</name>
    <dbReference type="NCBI Taxonomy" id="2599297"/>
    <lineage>
        <taxon>Bacteria</taxon>
        <taxon>Pseudomonadati</taxon>
        <taxon>Pseudomonadota</taxon>
        <taxon>Alphaproteobacteria</taxon>
        <taxon>Sphingomonadales</taxon>
        <taxon>Sphingomonadaceae</taxon>
        <taxon>Sphingomonas</taxon>
    </lineage>
</organism>
<accession>A0A518RGL2</accession>
<reference evidence="2 3" key="1">
    <citation type="submission" date="2019-07" db="EMBL/GenBank/DDBJ databases">
        <title>Sphingomonas alkalisoli sp. nov., isolated from rhizosphere soil of Suaedae salsa.</title>
        <authorList>
            <person name="Zhang H."/>
            <person name="Xu L."/>
            <person name="Zhang J.-X."/>
            <person name="Sun J.-Q."/>
        </authorList>
    </citation>
    <scope>NUCLEOTIDE SEQUENCE [LARGE SCALE GENOMIC DNA]</scope>
    <source>
        <strain evidence="2 3">XS-10</strain>
    </source>
</reference>
<dbReference type="OrthoDB" id="7583562at2"/>
<dbReference type="Pfam" id="PF14559">
    <property type="entry name" value="TPR_19"/>
    <property type="match status" value="1"/>
</dbReference>